<sequence>MSGVRARSSVLLGFDGVAHSNSQPEPVSNTFYKKPWYKSRLLSVLCVAWLIFTLCLAIMMIVSLVQPQWIGRNLSGAKASFGLYRTCSWTRTGDCEGSMLEFDDIPSSAWRAASILVLFAVIACFVAVVVWAAFWLCFVERAYVGFRICSVLVLVAGIFFLLACFIYPSGFDAAEIRAICSDNADSYKLGDCKMMWVYWLAIICTIDAFILSCFAWLIVVRDDRILQPKRKPVAMQNGTQLMELKADTLGRSSTSI</sequence>
<keyword evidence="4" id="KW-0472">Membrane</keyword>
<dbReference type="OrthoDB" id="5873721at2759"/>
<dbReference type="Gene3D" id="1.20.140.150">
    <property type="match status" value="1"/>
</dbReference>
<dbReference type="AlphaFoldDB" id="A0A7D9EZL9"/>
<organism evidence="5 6">
    <name type="scientific">Paramuricea clavata</name>
    <name type="common">Red gorgonian</name>
    <name type="synonym">Violescent sea-whip</name>
    <dbReference type="NCBI Taxonomy" id="317549"/>
    <lineage>
        <taxon>Eukaryota</taxon>
        <taxon>Metazoa</taxon>
        <taxon>Cnidaria</taxon>
        <taxon>Anthozoa</taxon>
        <taxon>Octocorallia</taxon>
        <taxon>Malacalcyonacea</taxon>
        <taxon>Plexauridae</taxon>
        <taxon>Paramuricea</taxon>
    </lineage>
</organism>
<evidence type="ECO:0000313" key="5">
    <source>
        <dbReference type="EMBL" id="CAB4020423.1"/>
    </source>
</evidence>
<dbReference type="Proteomes" id="UP001152795">
    <property type="component" value="Unassembled WGS sequence"/>
</dbReference>
<evidence type="ECO:0000256" key="2">
    <source>
        <dbReference type="ARBA" id="ARBA00022692"/>
    </source>
</evidence>
<dbReference type="EMBL" id="CACRXK020010946">
    <property type="protein sequence ID" value="CAB4020423.1"/>
    <property type="molecule type" value="Genomic_DNA"/>
</dbReference>
<keyword evidence="3" id="KW-1133">Transmembrane helix</keyword>
<proteinExistence type="predicted"/>
<dbReference type="Pfam" id="PF10242">
    <property type="entry name" value="L_HMGIC_fpl"/>
    <property type="match status" value="1"/>
</dbReference>
<evidence type="ECO:0000256" key="3">
    <source>
        <dbReference type="ARBA" id="ARBA00022989"/>
    </source>
</evidence>
<comment type="caution">
    <text evidence="5">The sequence shown here is derived from an EMBL/GenBank/DDBJ whole genome shotgun (WGS) entry which is preliminary data.</text>
</comment>
<comment type="subcellular location">
    <subcellularLocation>
        <location evidence="1">Membrane</location>
        <topology evidence="1">Multi-pass membrane protein</topology>
    </subcellularLocation>
</comment>
<keyword evidence="6" id="KW-1185">Reference proteome</keyword>
<keyword evidence="2" id="KW-0812">Transmembrane</keyword>
<dbReference type="PANTHER" id="PTHR12489:SF1">
    <property type="entry name" value="LP10272P"/>
    <property type="match status" value="1"/>
</dbReference>
<dbReference type="GO" id="GO:0005886">
    <property type="term" value="C:plasma membrane"/>
    <property type="evidence" value="ECO:0007669"/>
    <property type="project" value="TreeGrafter"/>
</dbReference>
<dbReference type="InterPro" id="IPR019372">
    <property type="entry name" value="LHFPL"/>
</dbReference>
<evidence type="ECO:0000313" key="6">
    <source>
        <dbReference type="Proteomes" id="UP001152795"/>
    </source>
</evidence>
<evidence type="ECO:0000256" key="1">
    <source>
        <dbReference type="ARBA" id="ARBA00004141"/>
    </source>
</evidence>
<name>A0A7D9EZL9_PARCT</name>
<protein>
    <submittedName>
        <fullName evidence="5">Uncharacterized protein</fullName>
    </submittedName>
</protein>
<dbReference type="GO" id="GO:0007605">
    <property type="term" value="P:sensory perception of sound"/>
    <property type="evidence" value="ECO:0007669"/>
    <property type="project" value="TreeGrafter"/>
</dbReference>
<accession>A0A7D9EZL9</accession>
<reference evidence="5" key="1">
    <citation type="submission" date="2020-04" db="EMBL/GenBank/DDBJ databases">
        <authorList>
            <person name="Alioto T."/>
            <person name="Alioto T."/>
            <person name="Gomez Garrido J."/>
        </authorList>
    </citation>
    <scope>NUCLEOTIDE SEQUENCE</scope>
    <source>
        <strain evidence="5">A484AB</strain>
    </source>
</reference>
<gene>
    <name evidence="5" type="ORF">PACLA_8A073438</name>
</gene>
<evidence type="ECO:0000256" key="4">
    <source>
        <dbReference type="ARBA" id="ARBA00023136"/>
    </source>
</evidence>
<dbReference type="PANTHER" id="PTHR12489">
    <property type="entry name" value="LIPOMA HMGIC FUSION PARTNER-LIKE PROTEIN"/>
    <property type="match status" value="1"/>
</dbReference>